<evidence type="ECO:0000313" key="5">
    <source>
        <dbReference type="WBParaSite" id="NBR_0000747901-mRNA-1"/>
    </source>
</evidence>
<accession>A0A0N4XX11</accession>
<dbReference type="AlphaFoldDB" id="A0A0N4XX11"/>
<reference evidence="5" key="1">
    <citation type="submission" date="2017-02" db="UniProtKB">
        <authorList>
            <consortium name="WormBaseParasite"/>
        </authorList>
    </citation>
    <scope>IDENTIFICATION</scope>
</reference>
<name>A0A0N4XX11_NIPBR</name>
<feature type="compositionally biased region" description="Basic and acidic residues" evidence="2">
    <location>
        <begin position="198"/>
        <end position="221"/>
    </location>
</feature>
<dbReference type="WBParaSite" id="NBR_0000747901-mRNA-1">
    <property type="protein sequence ID" value="NBR_0000747901-mRNA-1"/>
    <property type="gene ID" value="NBR_0000747901"/>
</dbReference>
<feature type="compositionally biased region" description="Polar residues" evidence="2">
    <location>
        <begin position="163"/>
        <end position="176"/>
    </location>
</feature>
<feature type="region of interest" description="Disordered" evidence="2">
    <location>
        <begin position="163"/>
        <end position="221"/>
    </location>
</feature>
<evidence type="ECO:0000256" key="1">
    <source>
        <dbReference type="SAM" id="Coils"/>
    </source>
</evidence>
<organism evidence="5">
    <name type="scientific">Nippostrongylus brasiliensis</name>
    <name type="common">Rat hookworm</name>
    <dbReference type="NCBI Taxonomy" id="27835"/>
    <lineage>
        <taxon>Eukaryota</taxon>
        <taxon>Metazoa</taxon>
        <taxon>Ecdysozoa</taxon>
        <taxon>Nematoda</taxon>
        <taxon>Chromadorea</taxon>
        <taxon>Rhabditida</taxon>
        <taxon>Rhabditina</taxon>
        <taxon>Rhabditomorpha</taxon>
        <taxon>Strongyloidea</taxon>
        <taxon>Heligmosomidae</taxon>
        <taxon>Nippostrongylus</taxon>
    </lineage>
</organism>
<keyword evidence="1" id="KW-0175">Coiled coil</keyword>
<keyword evidence="4" id="KW-1185">Reference proteome</keyword>
<protein>
    <submittedName>
        <fullName evidence="5">Spindle pole body component SPC42</fullName>
    </submittedName>
</protein>
<dbReference type="Proteomes" id="UP000271162">
    <property type="component" value="Unassembled WGS sequence"/>
</dbReference>
<feature type="region of interest" description="Disordered" evidence="2">
    <location>
        <begin position="1"/>
        <end position="22"/>
    </location>
</feature>
<evidence type="ECO:0000256" key="2">
    <source>
        <dbReference type="SAM" id="MobiDB-lite"/>
    </source>
</evidence>
<reference evidence="3 4" key="2">
    <citation type="submission" date="2018-11" db="EMBL/GenBank/DDBJ databases">
        <authorList>
            <consortium name="Pathogen Informatics"/>
        </authorList>
    </citation>
    <scope>NUCLEOTIDE SEQUENCE [LARGE SCALE GENOMIC DNA]</scope>
</reference>
<gene>
    <name evidence="3" type="ORF">NBR_LOCUS7480</name>
</gene>
<proteinExistence type="predicted"/>
<evidence type="ECO:0000313" key="4">
    <source>
        <dbReference type="Proteomes" id="UP000271162"/>
    </source>
</evidence>
<dbReference type="EMBL" id="UYSL01019893">
    <property type="protein sequence ID" value="VDL71069.1"/>
    <property type="molecule type" value="Genomic_DNA"/>
</dbReference>
<sequence>MEDDDEIVTMAGSDTQDGHMRDLYEKNRKRLKVAKAYAEQNRKLKERLKQIREQVRAMKTNAPLADVSPTPSTTANDFENWDISELVEVIKTLSNARLRNHSQTNGNVVERKQSETINHSKDAETLSRLQDAERKMAQLRSENEKLRKDMEFYKEKVDMFSRASNPSARTKHSIPSESFPDSVRIPPLDISQTSDTVSPDREQQREDESNKSAHENVRNEEDQIPANILLYVISELSMVHAERELTMKRVKEP</sequence>
<feature type="region of interest" description="Disordered" evidence="2">
    <location>
        <begin position="111"/>
        <end position="130"/>
    </location>
</feature>
<evidence type="ECO:0000313" key="3">
    <source>
        <dbReference type="EMBL" id="VDL71069.1"/>
    </source>
</evidence>
<feature type="coiled-coil region" evidence="1">
    <location>
        <begin position="34"/>
        <end position="61"/>
    </location>
</feature>